<dbReference type="Proteomes" id="UP000886520">
    <property type="component" value="Chromosome 23"/>
</dbReference>
<keyword evidence="3" id="KW-1185">Reference proteome</keyword>
<sequence length="236" mass="26040">MMKEDSLQQRKSRCVTKPGAMAVVIKSRALAVDSEVVRGRKGSCDFEQNFDEVWIYAILCARDLNRSVSRGIASTLAGLDNEAATRNLEEQLNMAIEPDSFEESKPDHFNIGYIEGNIGYIEGGGMQVVSESRYLGAESMQLGYVSSETQPINSEDFDDMVVLHNDTLTTSSMPMLDEKGGEPSFDEAEPNSVSRDGRNESVLDTEGPINGGQAHKEEGLDTIDSWCCKPRRHFST</sequence>
<dbReference type="EMBL" id="JABFUD020000023">
    <property type="protein sequence ID" value="KAI5061370.1"/>
    <property type="molecule type" value="Genomic_DNA"/>
</dbReference>
<reference evidence="2" key="1">
    <citation type="submission" date="2021-01" db="EMBL/GenBank/DDBJ databases">
        <title>Adiantum capillus-veneris genome.</title>
        <authorList>
            <person name="Fang Y."/>
            <person name="Liao Q."/>
        </authorList>
    </citation>
    <scope>NUCLEOTIDE SEQUENCE</scope>
    <source>
        <strain evidence="2">H3</strain>
        <tissue evidence="2">Leaf</tissue>
    </source>
</reference>
<dbReference type="AlphaFoldDB" id="A0A9D4U4T9"/>
<comment type="caution">
    <text evidence="2">The sequence shown here is derived from an EMBL/GenBank/DDBJ whole genome shotgun (WGS) entry which is preliminary data.</text>
</comment>
<evidence type="ECO:0000313" key="3">
    <source>
        <dbReference type="Proteomes" id="UP000886520"/>
    </source>
</evidence>
<feature type="region of interest" description="Disordered" evidence="1">
    <location>
        <begin position="171"/>
        <end position="221"/>
    </location>
</feature>
<proteinExistence type="predicted"/>
<gene>
    <name evidence="2" type="ORF">GOP47_0023875</name>
</gene>
<protein>
    <submittedName>
        <fullName evidence="2">Uncharacterized protein</fullName>
    </submittedName>
</protein>
<organism evidence="2 3">
    <name type="scientific">Adiantum capillus-veneris</name>
    <name type="common">Maidenhair fern</name>
    <dbReference type="NCBI Taxonomy" id="13818"/>
    <lineage>
        <taxon>Eukaryota</taxon>
        <taxon>Viridiplantae</taxon>
        <taxon>Streptophyta</taxon>
        <taxon>Embryophyta</taxon>
        <taxon>Tracheophyta</taxon>
        <taxon>Polypodiopsida</taxon>
        <taxon>Polypodiidae</taxon>
        <taxon>Polypodiales</taxon>
        <taxon>Pteridineae</taxon>
        <taxon>Pteridaceae</taxon>
        <taxon>Vittarioideae</taxon>
        <taxon>Adiantum</taxon>
    </lineage>
</organism>
<name>A0A9D4U4T9_ADICA</name>
<evidence type="ECO:0000256" key="1">
    <source>
        <dbReference type="SAM" id="MobiDB-lite"/>
    </source>
</evidence>
<evidence type="ECO:0000313" key="2">
    <source>
        <dbReference type="EMBL" id="KAI5061370.1"/>
    </source>
</evidence>
<accession>A0A9D4U4T9</accession>